<feature type="non-terminal residue" evidence="12">
    <location>
        <position position="1"/>
    </location>
</feature>
<gene>
    <name evidence="12" type="ORF">PFISCL1PPCAC_11882</name>
</gene>
<reference evidence="12" key="1">
    <citation type="submission" date="2023-10" db="EMBL/GenBank/DDBJ databases">
        <title>Genome assembly of Pristionchus species.</title>
        <authorList>
            <person name="Yoshida K."/>
            <person name="Sommer R.J."/>
        </authorList>
    </citation>
    <scope>NUCLEOTIDE SEQUENCE</scope>
    <source>
        <strain evidence="12">RS5133</strain>
    </source>
</reference>
<evidence type="ECO:0000256" key="10">
    <source>
        <dbReference type="RuleBase" id="RU366026"/>
    </source>
</evidence>
<name>A0AAV5VLW5_9BILA</name>
<dbReference type="FunFam" id="1.20.1200.10:FF:000001">
    <property type="entry name" value="Cob(I)yrinic acid a,c-diamide adenosyltransferase"/>
    <property type="match status" value="1"/>
</dbReference>
<evidence type="ECO:0000256" key="5">
    <source>
        <dbReference type="ARBA" id="ARBA00022840"/>
    </source>
</evidence>
<dbReference type="Pfam" id="PF01923">
    <property type="entry name" value="Cob_adeno_trans"/>
    <property type="match status" value="1"/>
</dbReference>
<evidence type="ECO:0000256" key="3">
    <source>
        <dbReference type="ARBA" id="ARBA00022679"/>
    </source>
</evidence>
<proteinExistence type="inferred from homology"/>
<dbReference type="GO" id="GO:0009235">
    <property type="term" value="P:cobalamin metabolic process"/>
    <property type="evidence" value="ECO:0007669"/>
    <property type="project" value="UniProtKB-ARBA"/>
</dbReference>
<dbReference type="AlphaFoldDB" id="A0AAV5VLW5"/>
<sequence>AAFVMATRSIARLVSLVGRAGSAPQLPRPSSSLLLLLSTPPVSPAALRHYHSTAKRMGGFKQNRGTGDSGKSSLFNNERRWKDDLTFESVGTIDELSALLGVCRSNCARAEFQLGDVIEVLTRIQCCLQDVGAHVATPPESSDRKRKLTSFDAAMVEWINAEIDRFGDQLPPIRQFILSGGGVAASSLQHARAVARRAERTMVPLVREEQIDPKALKFVNRLSDLLFVLGRFTCMKCEEEELTYLRPAEFTDQRWMRRKLNE</sequence>
<evidence type="ECO:0000256" key="7">
    <source>
        <dbReference type="ARBA" id="ARBA00056747"/>
    </source>
</evidence>
<dbReference type="GO" id="GO:0008817">
    <property type="term" value="F:corrinoid adenosyltransferase activity"/>
    <property type="evidence" value="ECO:0007669"/>
    <property type="project" value="TreeGrafter"/>
</dbReference>
<comment type="similarity">
    <text evidence="1 10">Belongs to the Cob(I)alamin adenosyltransferase family.</text>
</comment>
<evidence type="ECO:0000256" key="9">
    <source>
        <dbReference type="ARBA" id="ARBA00075216"/>
    </source>
</evidence>
<dbReference type="GO" id="GO:0005524">
    <property type="term" value="F:ATP binding"/>
    <property type="evidence" value="ECO:0007669"/>
    <property type="project" value="UniProtKB-UniRule"/>
</dbReference>
<dbReference type="SUPFAM" id="SSF89028">
    <property type="entry name" value="Cobalamin adenosyltransferase-like"/>
    <property type="match status" value="1"/>
</dbReference>
<feature type="domain" description="Cobalamin adenosyltransferase-like" evidence="11">
    <location>
        <begin position="66"/>
        <end position="232"/>
    </location>
</feature>
<dbReference type="Gene3D" id="1.20.1200.10">
    <property type="entry name" value="Cobalamin adenosyltransferase-like"/>
    <property type="match status" value="1"/>
</dbReference>
<keyword evidence="13" id="KW-1185">Reference proteome</keyword>
<comment type="function">
    <text evidence="7">Converts cob(I)alamin to adenosylcobalamin (adenosylcob(III)alamin), a coenzyme for methylmalonyl-CoA mutase, therefore participates in the final step of the vitamin B12 conversion. Generates adenosylcobalamin (AdoCbl) and directly delivers the cofactor to MUT in a transfer that is stimulated by ATP-binding to MMAB and gated by MMAA.</text>
</comment>
<dbReference type="PANTHER" id="PTHR12213:SF0">
    <property type="entry name" value="CORRINOID ADENOSYLTRANSFERASE MMAB"/>
    <property type="match status" value="1"/>
</dbReference>
<evidence type="ECO:0000313" key="13">
    <source>
        <dbReference type="Proteomes" id="UP001432322"/>
    </source>
</evidence>
<organism evidence="12 13">
    <name type="scientific">Pristionchus fissidentatus</name>
    <dbReference type="NCBI Taxonomy" id="1538716"/>
    <lineage>
        <taxon>Eukaryota</taxon>
        <taxon>Metazoa</taxon>
        <taxon>Ecdysozoa</taxon>
        <taxon>Nematoda</taxon>
        <taxon>Chromadorea</taxon>
        <taxon>Rhabditida</taxon>
        <taxon>Rhabditina</taxon>
        <taxon>Diplogasteromorpha</taxon>
        <taxon>Diplogasteroidea</taxon>
        <taxon>Neodiplogasteridae</taxon>
        <taxon>Pristionchus</taxon>
    </lineage>
</organism>
<comment type="caution">
    <text evidence="12">The sequence shown here is derived from an EMBL/GenBank/DDBJ whole genome shotgun (WGS) entry which is preliminary data.</text>
</comment>
<dbReference type="NCBIfam" id="TIGR00636">
    <property type="entry name" value="PduO_Nterm"/>
    <property type="match status" value="1"/>
</dbReference>
<dbReference type="InterPro" id="IPR029499">
    <property type="entry name" value="PduO-typ"/>
</dbReference>
<evidence type="ECO:0000256" key="4">
    <source>
        <dbReference type="ARBA" id="ARBA00022741"/>
    </source>
</evidence>
<keyword evidence="4 10" id="KW-0547">Nucleotide-binding</keyword>
<dbReference type="EMBL" id="BTSY01000003">
    <property type="protein sequence ID" value="GMT20585.1"/>
    <property type="molecule type" value="Genomic_DNA"/>
</dbReference>
<keyword evidence="3 10" id="KW-0808">Transferase</keyword>
<dbReference type="InterPro" id="IPR036451">
    <property type="entry name" value="CblAdoTrfase-like_sf"/>
</dbReference>
<evidence type="ECO:0000256" key="1">
    <source>
        <dbReference type="ARBA" id="ARBA00007487"/>
    </source>
</evidence>
<evidence type="ECO:0000259" key="11">
    <source>
        <dbReference type="Pfam" id="PF01923"/>
    </source>
</evidence>
<dbReference type="InterPro" id="IPR016030">
    <property type="entry name" value="CblAdoTrfase-like"/>
</dbReference>
<dbReference type="PANTHER" id="PTHR12213">
    <property type="entry name" value="CORRINOID ADENOSYLTRANSFERASE"/>
    <property type="match status" value="1"/>
</dbReference>
<comment type="subunit">
    <text evidence="2">Homotrimer.</text>
</comment>
<evidence type="ECO:0000256" key="6">
    <source>
        <dbReference type="ARBA" id="ARBA00051988"/>
    </source>
</evidence>
<protein>
    <recommendedName>
        <fullName evidence="8">Corrinoid adenosyltransferase MMAB</fullName>
    </recommendedName>
    <alternativeName>
        <fullName evidence="9">ATP:co(I)rrinoid adenosyltransferase MMAB</fullName>
    </alternativeName>
</protein>
<evidence type="ECO:0000313" key="12">
    <source>
        <dbReference type="EMBL" id="GMT20585.1"/>
    </source>
</evidence>
<comment type="catalytic activity">
    <reaction evidence="6">
        <text>cob(I)alamin-[corrinoid adenosyltransferase] + ATP = apo-[corrinoid adenosyltransferase] + adenosylcob(III)alamin + triphosphate</text>
        <dbReference type="Rhea" id="RHEA:56796"/>
        <dbReference type="Rhea" id="RHEA-COMP:14743"/>
        <dbReference type="Rhea" id="RHEA-COMP:14744"/>
        <dbReference type="ChEBI" id="CHEBI:18036"/>
        <dbReference type="ChEBI" id="CHEBI:18408"/>
        <dbReference type="ChEBI" id="CHEBI:30616"/>
        <dbReference type="ChEBI" id="CHEBI:60488"/>
        <dbReference type="ChEBI" id="CHEBI:83228"/>
    </reaction>
    <physiologicalReaction direction="left-to-right" evidence="6">
        <dbReference type="Rhea" id="RHEA:56797"/>
    </physiologicalReaction>
</comment>
<dbReference type="Proteomes" id="UP001432322">
    <property type="component" value="Unassembled WGS sequence"/>
</dbReference>
<accession>A0AAV5VLW5</accession>
<evidence type="ECO:0000256" key="8">
    <source>
        <dbReference type="ARBA" id="ARBA00071654"/>
    </source>
</evidence>
<keyword evidence="5 10" id="KW-0067">ATP-binding</keyword>
<evidence type="ECO:0000256" key="2">
    <source>
        <dbReference type="ARBA" id="ARBA00011233"/>
    </source>
</evidence>